<protein>
    <submittedName>
        <fullName evidence="5">Fic family protein</fullName>
    </submittedName>
</protein>
<comment type="caution">
    <text evidence="5">The sequence shown here is derived from an EMBL/GenBank/DDBJ whole genome shotgun (WGS) entry which is preliminary data.</text>
</comment>
<evidence type="ECO:0000256" key="3">
    <source>
        <dbReference type="SAM" id="MobiDB-lite"/>
    </source>
</evidence>
<evidence type="ECO:0000313" key="6">
    <source>
        <dbReference type="Proteomes" id="UP000305709"/>
    </source>
</evidence>
<dbReference type="AlphaFoldDB" id="A0A5C4N6B8"/>
<feature type="compositionally biased region" description="Basic and acidic residues" evidence="3">
    <location>
        <begin position="261"/>
        <end position="270"/>
    </location>
</feature>
<dbReference type="GO" id="GO:0005524">
    <property type="term" value="F:ATP binding"/>
    <property type="evidence" value="ECO:0007669"/>
    <property type="project" value="UniProtKB-KW"/>
</dbReference>
<reference evidence="5 6" key="1">
    <citation type="submission" date="2019-06" db="EMBL/GenBank/DDBJ databases">
        <authorList>
            <person name="Jiang L."/>
        </authorList>
    </citation>
    <scope>NUCLEOTIDE SEQUENCE [LARGE SCALE GENOMIC DNA]</scope>
    <source>
        <strain evidence="5 6">YIM 48858</strain>
    </source>
</reference>
<proteinExistence type="predicted"/>
<feature type="binding site" evidence="2">
    <location>
        <begin position="100"/>
        <end position="107"/>
    </location>
    <ligand>
        <name>ATP</name>
        <dbReference type="ChEBI" id="CHEBI:30616"/>
    </ligand>
</feature>
<dbReference type="Pfam" id="PF02661">
    <property type="entry name" value="Fic"/>
    <property type="match status" value="1"/>
</dbReference>
<evidence type="ECO:0000313" key="5">
    <source>
        <dbReference type="EMBL" id="TNC63895.1"/>
    </source>
</evidence>
<dbReference type="EMBL" id="VDFV01000046">
    <property type="protein sequence ID" value="TNC63895.1"/>
    <property type="molecule type" value="Genomic_DNA"/>
</dbReference>
<dbReference type="Proteomes" id="UP000305709">
    <property type="component" value="Unassembled WGS sequence"/>
</dbReference>
<accession>A0A5C4N6B8</accession>
<evidence type="ECO:0000256" key="1">
    <source>
        <dbReference type="PIRSR" id="PIRSR640198-1"/>
    </source>
</evidence>
<feature type="active site" evidence="1">
    <location>
        <position position="96"/>
    </location>
</feature>
<keyword evidence="2" id="KW-0067">ATP-binding</keyword>
<dbReference type="PANTHER" id="PTHR13504:SF38">
    <property type="entry name" value="FIDO DOMAIN-CONTAINING PROTEIN"/>
    <property type="match status" value="1"/>
</dbReference>
<dbReference type="PANTHER" id="PTHR13504">
    <property type="entry name" value="FIDO DOMAIN-CONTAINING PROTEIN DDB_G0283145"/>
    <property type="match status" value="1"/>
</dbReference>
<dbReference type="InterPro" id="IPR040198">
    <property type="entry name" value="Fido_containing"/>
</dbReference>
<dbReference type="PROSITE" id="PS51459">
    <property type="entry name" value="FIDO"/>
    <property type="match status" value="1"/>
</dbReference>
<dbReference type="InterPro" id="IPR003812">
    <property type="entry name" value="Fido"/>
</dbReference>
<feature type="region of interest" description="Disordered" evidence="3">
    <location>
        <begin position="261"/>
        <end position="302"/>
    </location>
</feature>
<gene>
    <name evidence="5" type="ORF">FHG71_18910</name>
</gene>
<dbReference type="Gene3D" id="1.10.3290.10">
    <property type="entry name" value="Fido-like domain"/>
    <property type="match status" value="1"/>
</dbReference>
<sequence length="302" mass="34028">MKRLPISGRLLEGAHERLLDRVGRVRGQDQLLGQYKRDQNMIGGHRLDTARFIPAPLREAEAAMSDLERHINRERKAPTHALIDMALVNYQFETIHPFADGNGRLGRMLISLMAVTETVVDMPVLYMSPELEPRKDAYIDLMYQVSAKGTWIDWISFFLEVTTLSVTRTVRTIDRVLRLHVEYRARAMAASRSNKLLGVIDLIFDRPVVQARTIVERIGVTDAAARTLLRQLTELGILVESGSYHPAAWFARELIDIPRPDIESSGDLRRYSGSSSPDVRRAEAPAIAAPPRGQDPERTTAP</sequence>
<keyword evidence="2" id="KW-0547">Nucleotide-binding</keyword>
<keyword evidence="6" id="KW-1185">Reference proteome</keyword>
<evidence type="ECO:0000259" key="4">
    <source>
        <dbReference type="PROSITE" id="PS51459"/>
    </source>
</evidence>
<feature type="domain" description="Fido" evidence="4">
    <location>
        <begin position="6"/>
        <end position="160"/>
    </location>
</feature>
<dbReference type="SUPFAM" id="SSF140931">
    <property type="entry name" value="Fic-like"/>
    <property type="match status" value="1"/>
</dbReference>
<dbReference type="OrthoDB" id="9813719at2"/>
<dbReference type="InterPro" id="IPR036597">
    <property type="entry name" value="Fido-like_dom_sf"/>
</dbReference>
<evidence type="ECO:0000256" key="2">
    <source>
        <dbReference type="PIRSR" id="PIRSR640198-2"/>
    </source>
</evidence>
<name>A0A5C4N6B8_9RHOB</name>
<organism evidence="5 6">
    <name type="scientific">Rubellimicrobium roseum</name>
    <dbReference type="NCBI Taxonomy" id="687525"/>
    <lineage>
        <taxon>Bacteria</taxon>
        <taxon>Pseudomonadati</taxon>
        <taxon>Pseudomonadota</taxon>
        <taxon>Alphaproteobacteria</taxon>
        <taxon>Rhodobacterales</taxon>
        <taxon>Roseobacteraceae</taxon>
        <taxon>Rubellimicrobium</taxon>
    </lineage>
</organism>